<dbReference type="GO" id="GO:0016791">
    <property type="term" value="F:phosphatase activity"/>
    <property type="evidence" value="ECO:0007669"/>
    <property type="project" value="TreeGrafter"/>
</dbReference>
<dbReference type="RefSeq" id="XP_025363258.1">
    <property type="nucleotide sequence ID" value="XM_025503558.1"/>
</dbReference>
<dbReference type="InterPro" id="IPR006357">
    <property type="entry name" value="HAD-SF_hydro_IIA"/>
</dbReference>
<dbReference type="PANTHER" id="PTHR19288:SF46">
    <property type="entry name" value="HALOACID DEHALOGENASE-LIKE HYDROLASE DOMAIN-CONTAINING PROTEIN 2"/>
    <property type="match status" value="1"/>
</dbReference>
<reference evidence="2 3" key="1">
    <citation type="journal article" date="2018" name="Mol. Biol. Evol.">
        <title>Broad Genomic Sampling Reveals a Smut Pathogenic Ancestry of the Fungal Clade Ustilaginomycotina.</title>
        <authorList>
            <person name="Kijpornyongpan T."/>
            <person name="Mondo S.J."/>
            <person name="Barry K."/>
            <person name="Sandor L."/>
            <person name="Lee J."/>
            <person name="Lipzen A."/>
            <person name="Pangilinan J."/>
            <person name="LaButti K."/>
            <person name="Hainaut M."/>
            <person name="Henrissat B."/>
            <person name="Grigoriev I.V."/>
            <person name="Spatafora J.W."/>
            <person name="Aime M.C."/>
        </authorList>
    </citation>
    <scope>NUCLEOTIDE SEQUENCE [LARGE SCALE GENOMIC DNA]</scope>
    <source>
        <strain evidence="2 3">MCA 5214</strain>
    </source>
</reference>
<feature type="region of interest" description="Disordered" evidence="1">
    <location>
        <begin position="127"/>
        <end position="148"/>
    </location>
</feature>
<dbReference type="STRING" id="1569628.A0A316UTM4"/>
<dbReference type="PANTHER" id="PTHR19288">
    <property type="entry name" value="4-NITROPHENYLPHOSPHATASE-RELATED"/>
    <property type="match status" value="1"/>
</dbReference>
<dbReference type="SUPFAM" id="SSF56784">
    <property type="entry name" value="HAD-like"/>
    <property type="match status" value="1"/>
</dbReference>
<dbReference type="OrthoDB" id="426235at2759"/>
<evidence type="ECO:0000313" key="3">
    <source>
        <dbReference type="Proteomes" id="UP000245884"/>
    </source>
</evidence>
<protein>
    <submittedName>
        <fullName evidence="2">Uncharacterized protein</fullName>
    </submittedName>
</protein>
<dbReference type="GeneID" id="37025381"/>
<dbReference type="InterPro" id="IPR023214">
    <property type="entry name" value="HAD_sf"/>
</dbReference>
<dbReference type="InterPro" id="IPR036412">
    <property type="entry name" value="HAD-like_sf"/>
</dbReference>
<gene>
    <name evidence="2" type="ORF">BDZ90DRAFT_153883</name>
</gene>
<name>A0A316UTM4_9BASI</name>
<evidence type="ECO:0000313" key="2">
    <source>
        <dbReference type="EMBL" id="PWN28646.1"/>
    </source>
</evidence>
<organism evidence="2 3">
    <name type="scientific">Jaminaea rosea</name>
    <dbReference type="NCBI Taxonomy" id="1569628"/>
    <lineage>
        <taxon>Eukaryota</taxon>
        <taxon>Fungi</taxon>
        <taxon>Dikarya</taxon>
        <taxon>Basidiomycota</taxon>
        <taxon>Ustilaginomycotina</taxon>
        <taxon>Exobasidiomycetes</taxon>
        <taxon>Microstromatales</taxon>
        <taxon>Microstromatales incertae sedis</taxon>
        <taxon>Jaminaea</taxon>
    </lineage>
</organism>
<dbReference type="Proteomes" id="UP000245884">
    <property type="component" value="Unassembled WGS sequence"/>
</dbReference>
<accession>A0A316UTM4</accession>
<dbReference type="Pfam" id="PF13344">
    <property type="entry name" value="Hydrolase_6"/>
    <property type="match status" value="1"/>
</dbReference>
<keyword evidence="3" id="KW-1185">Reference proteome</keyword>
<dbReference type="GO" id="GO:0005737">
    <property type="term" value="C:cytoplasm"/>
    <property type="evidence" value="ECO:0007669"/>
    <property type="project" value="TreeGrafter"/>
</dbReference>
<dbReference type="AlphaFoldDB" id="A0A316UTM4"/>
<proteinExistence type="predicted"/>
<dbReference type="Gene3D" id="3.40.50.1000">
    <property type="entry name" value="HAD superfamily/HAD-like"/>
    <property type="match status" value="2"/>
</dbReference>
<dbReference type="EMBL" id="KZ819665">
    <property type="protein sequence ID" value="PWN28646.1"/>
    <property type="molecule type" value="Genomic_DNA"/>
</dbReference>
<sequence length="351" mass="38476">MASSATTGNCSATTATTYLLLDLNGNLHVGDQPTPNAIEALSRLSGLAQSTLSSGRQLRISFCSNSSKESTQTLVSRLRRMGFTDEEAMPEGSVFTSLDAARRLLVSGQKKRRTLLLLNEDAMQSFQDEDAEGRQSRYFKPPQSTLPADLNESQQSALQSCDSVLIGLAPDLMRYEWLTEAFRVLTGEYASKDHHQEERPDPLLVATHSGRCLRPGDGGPLALGPGPFVQALAHAADLGEDKVICVGKPERAFFAQCLEGMGWKRREGSEDQAWIVGDDARQDLSLPQLKNGEEDPLQGLKVRRGLVKTGKYREGDEEKVEGGGSGDVGVWDSFAHWVDDFVREWKSCDNQ</sequence>
<evidence type="ECO:0000256" key="1">
    <source>
        <dbReference type="SAM" id="MobiDB-lite"/>
    </source>
</evidence>